<feature type="domain" description="BRCT" evidence="1">
    <location>
        <begin position="157"/>
        <end position="254"/>
    </location>
</feature>
<dbReference type="Pfam" id="PF00533">
    <property type="entry name" value="BRCT"/>
    <property type="match status" value="1"/>
</dbReference>
<dbReference type="SUPFAM" id="SSF52113">
    <property type="entry name" value="BRCT domain"/>
    <property type="match status" value="1"/>
</dbReference>
<name>A0A8J3EJU1_9BACL</name>
<dbReference type="Gene3D" id="3.30.420.10">
    <property type="entry name" value="Ribonuclease H-like superfamily/Ribonuclease H"/>
    <property type="match status" value="1"/>
</dbReference>
<keyword evidence="3" id="KW-1185">Reference proteome</keyword>
<dbReference type="PROSITE" id="PS50172">
    <property type="entry name" value="BRCT"/>
    <property type="match status" value="1"/>
</dbReference>
<dbReference type="InterPro" id="IPR036420">
    <property type="entry name" value="BRCT_dom_sf"/>
</dbReference>
<dbReference type="AlphaFoldDB" id="A0A8J3EJU1"/>
<dbReference type="SUPFAM" id="SSF53098">
    <property type="entry name" value="Ribonuclease H-like"/>
    <property type="match status" value="1"/>
</dbReference>
<gene>
    <name evidence="2" type="ORF">GCM10007096_00260</name>
</gene>
<reference evidence="2" key="2">
    <citation type="submission" date="2020-09" db="EMBL/GenBank/DDBJ databases">
        <authorList>
            <person name="Sun Q."/>
            <person name="Zhou Y."/>
        </authorList>
    </citation>
    <scope>NUCLEOTIDE SEQUENCE</scope>
    <source>
        <strain evidence="2">CGMCC 1.12777</strain>
    </source>
</reference>
<dbReference type="EMBL" id="BMFV01000001">
    <property type="protein sequence ID" value="GGH73233.1"/>
    <property type="molecule type" value="Genomic_DNA"/>
</dbReference>
<evidence type="ECO:0000259" key="1">
    <source>
        <dbReference type="PROSITE" id="PS50172"/>
    </source>
</evidence>
<dbReference type="InterPro" id="IPR036397">
    <property type="entry name" value="RNaseH_sf"/>
</dbReference>
<reference evidence="2" key="1">
    <citation type="journal article" date="2014" name="Int. J. Syst. Evol. Microbiol.">
        <title>Complete genome sequence of Corynebacterium casei LMG S-19264T (=DSM 44701T), isolated from a smear-ripened cheese.</title>
        <authorList>
            <consortium name="US DOE Joint Genome Institute (JGI-PGF)"/>
            <person name="Walter F."/>
            <person name="Albersmeier A."/>
            <person name="Kalinowski J."/>
            <person name="Ruckert C."/>
        </authorList>
    </citation>
    <scope>NUCLEOTIDE SEQUENCE</scope>
    <source>
        <strain evidence="2">CGMCC 1.12777</strain>
    </source>
</reference>
<comment type="caution">
    <text evidence="2">The sequence shown here is derived from an EMBL/GenBank/DDBJ whole genome shotgun (WGS) entry which is preliminary data.</text>
</comment>
<evidence type="ECO:0000313" key="3">
    <source>
        <dbReference type="Proteomes" id="UP000656813"/>
    </source>
</evidence>
<sequence>MDFITIDFEIANNNLNSACSLGMVFVNESKIVDEKYYLIQPPELKLDNRMSAVHGISTRACRGEGIGNSLEERAKRFGVNLNDHHNALSDARACAELVLACIKAKKRKSFASYCSTYSSLSEKTFSELKFQSTFMKRNNRFKKINITDLTPSHTDFDSRHPFFDKQMVFTGELEKLDRKEAMQKVIDVGGIIKSGISRKTDYLVVGKQDKSLVGDDGLSTKEEKAYDLIKKGYGINIIKEDEFFDLLEQKTLSV</sequence>
<dbReference type="InterPro" id="IPR001357">
    <property type="entry name" value="BRCT_dom"/>
</dbReference>
<organism evidence="2 3">
    <name type="scientific">Pullulanibacillus pueri</name>
    <dbReference type="NCBI Taxonomy" id="1437324"/>
    <lineage>
        <taxon>Bacteria</taxon>
        <taxon>Bacillati</taxon>
        <taxon>Bacillota</taxon>
        <taxon>Bacilli</taxon>
        <taxon>Bacillales</taxon>
        <taxon>Sporolactobacillaceae</taxon>
        <taxon>Pullulanibacillus</taxon>
    </lineage>
</organism>
<accession>A0A8J3EJU1</accession>
<dbReference type="InterPro" id="IPR012337">
    <property type="entry name" value="RNaseH-like_sf"/>
</dbReference>
<dbReference type="RefSeq" id="WP_188494841.1">
    <property type="nucleotide sequence ID" value="NZ_BMFV01000001.1"/>
</dbReference>
<protein>
    <recommendedName>
        <fullName evidence="1">BRCT domain-containing protein</fullName>
    </recommendedName>
</protein>
<proteinExistence type="predicted"/>
<dbReference type="GO" id="GO:0003676">
    <property type="term" value="F:nucleic acid binding"/>
    <property type="evidence" value="ECO:0007669"/>
    <property type="project" value="InterPro"/>
</dbReference>
<dbReference type="CDD" id="cd17748">
    <property type="entry name" value="BRCT_DNA_ligase_like"/>
    <property type="match status" value="1"/>
</dbReference>
<dbReference type="Gene3D" id="3.40.50.10190">
    <property type="entry name" value="BRCT domain"/>
    <property type="match status" value="1"/>
</dbReference>
<evidence type="ECO:0000313" key="2">
    <source>
        <dbReference type="EMBL" id="GGH73233.1"/>
    </source>
</evidence>
<dbReference type="Proteomes" id="UP000656813">
    <property type="component" value="Unassembled WGS sequence"/>
</dbReference>